<feature type="non-terminal residue" evidence="1">
    <location>
        <position position="55"/>
    </location>
</feature>
<reference evidence="2" key="1">
    <citation type="submission" date="2021-01" db="EMBL/GenBank/DDBJ databases">
        <title>Caligus Genome Assembly.</title>
        <authorList>
            <person name="Gallardo-Escarate C."/>
        </authorList>
    </citation>
    <scope>NUCLEOTIDE SEQUENCE [LARGE SCALE GENOMIC DNA]</scope>
</reference>
<organism evidence="1 2">
    <name type="scientific">Caligus rogercresseyi</name>
    <name type="common">Sea louse</name>
    <dbReference type="NCBI Taxonomy" id="217165"/>
    <lineage>
        <taxon>Eukaryota</taxon>
        <taxon>Metazoa</taxon>
        <taxon>Ecdysozoa</taxon>
        <taxon>Arthropoda</taxon>
        <taxon>Crustacea</taxon>
        <taxon>Multicrustacea</taxon>
        <taxon>Hexanauplia</taxon>
        <taxon>Copepoda</taxon>
        <taxon>Siphonostomatoida</taxon>
        <taxon>Caligidae</taxon>
        <taxon>Caligus</taxon>
    </lineage>
</organism>
<dbReference type="Proteomes" id="UP000595437">
    <property type="component" value="Chromosome 9"/>
</dbReference>
<keyword evidence="2" id="KW-1185">Reference proteome</keyword>
<dbReference type="EMBL" id="CP045898">
    <property type="protein sequence ID" value="QQP39739.1"/>
    <property type="molecule type" value="Genomic_DNA"/>
</dbReference>
<proteinExistence type="predicted"/>
<feature type="non-terminal residue" evidence="1">
    <location>
        <position position="1"/>
    </location>
</feature>
<evidence type="ECO:0000313" key="2">
    <source>
        <dbReference type="Proteomes" id="UP000595437"/>
    </source>
</evidence>
<sequence>TSEYRIVKKDNIERKCGNGSKAKVDLQVIKKALEAEPLKSMRDHAMDMGISHTTI</sequence>
<accession>A0A7T8GXQ6</accession>
<name>A0A7T8GXQ6_CALRO</name>
<evidence type="ECO:0000313" key="1">
    <source>
        <dbReference type="EMBL" id="QQP39739.1"/>
    </source>
</evidence>
<protein>
    <submittedName>
        <fullName evidence="1">Uncharacterized protein</fullName>
    </submittedName>
</protein>
<dbReference type="AlphaFoldDB" id="A0A7T8GXQ6"/>
<gene>
    <name evidence="1" type="ORF">FKW44_013550</name>
</gene>
<dbReference type="OrthoDB" id="9996331at2759"/>